<evidence type="ECO:0000256" key="2">
    <source>
        <dbReference type="ARBA" id="ARBA00022801"/>
    </source>
</evidence>
<reference evidence="7" key="1">
    <citation type="submission" date="2012-06" db="EMBL/GenBank/DDBJ databases">
        <title>Complete sequence of Desulfitobacterium dehalogenans ATCC 51507.</title>
        <authorList>
            <person name="Lucas S."/>
            <person name="Han J."/>
            <person name="Lapidus A."/>
            <person name="Cheng J.-F."/>
            <person name="Goodwin L."/>
            <person name="Pitluck S."/>
            <person name="Peters L."/>
            <person name="Ovchinnikova G."/>
            <person name="Teshima H."/>
            <person name="Detter J.C."/>
            <person name="Han C."/>
            <person name="Tapia R."/>
            <person name="Land M."/>
            <person name="Hauser L."/>
            <person name="Kyrpides N."/>
            <person name="Ivanova N."/>
            <person name="Pagani I."/>
            <person name="Kruse T."/>
            <person name="de Vos W.M."/>
            <person name="Smidt H."/>
            <person name="Woyke T."/>
        </authorList>
    </citation>
    <scope>NUCLEOTIDE SEQUENCE [LARGE SCALE GENOMIC DNA]</scope>
    <source>
        <strain evidence="7">ATCC 51507 / DSM 9161 / JW/IU-DC1</strain>
    </source>
</reference>
<keyword evidence="7" id="KW-1185">Reference proteome</keyword>
<dbReference type="PANTHER" id="PTHR41286:SF1">
    <property type="entry name" value="HNH NUCLEASE YAJD-RELATED"/>
    <property type="match status" value="1"/>
</dbReference>
<dbReference type="OrthoDB" id="9811997at2"/>
<evidence type="ECO:0000256" key="3">
    <source>
        <dbReference type="ARBA" id="ARBA00038412"/>
    </source>
</evidence>
<reference evidence="6 7" key="2">
    <citation type="journal article" date="2015" name="J. Bacteriol.">
        <title>Genomic, proteomic, and biochemical analysis of the organohalide respiratory pathway in Desulfitobacterium dehalogenans.</title>
        <authorList>
            <person name="Kruse T."/>
            <person name="van de Pas B.A."/>
            <person name="Atteia A."/>
            <person name="Krab K."/>
            <person name="Hagen W.R."/>
            <person name="Goodwin L."/>
            <person name="Chain P."/>
            <person name="Boeren S."/>
            <person name="Maphosa F."/>
            <person name="Schraa G."/>
            <person name="de Vos W.M."/>
            <person name="van der Oost J."/>
            <person name="Smidt H."/>
            <person name="Stams A.J."/>
        </authorList>
    </citation>
    <scope>NUCLEOTIDE SEQUENCE [LARGE SCALE GENOMIC DNA]</scope>
    <source>
        <strain evidence="7">ATCC 51507 / DSM 9161 / JW/IU-DC1</strain>
    </source>
</reference>
<evidence type="ECO:0000313" key="6">
    <source>
        <dbReference type="EMBL" id="AFM00765.1"/>
    </source>
</evidence>
<protein>
    <recommendedName>
        <fullName evidence="4">Putative HNH nuclease YajD</fullName>
    </recommendedName>
</protein>
<name>I4A9Y0_DESDJ</name>
<dbReference type="InterPro" id="IPR002711">
    <property type="entry name" value="HNH"/>
</dbReference>
<dbReference type="STRING" id="756499.Desde_2430"/>
<evidence type="ECO:0000259" key="5">
    <source>
        <dbReference type="SMART" id="SM00507"/>
    </source>
</evidence>
<accession>I4A9Y0</accession>
<dbReference type="RefSeq" id="WP_014794249.1">
    <property type="nucleotide sequence ID" value="NC_018017.1"/>
</dbReference>
<keyword evidence="1" id="KW-0540">Nuclease</keyword>
<dbReference type="HOGENOM" id="CLU_108879_9_1_9"/>
<keyword evidence="6" id="KW-0255">Endonuclease</keyword>
<dbReference type="GO" id="GO:0003676">
    <property type="term" value="F:nucleic acid binding"/>
    <property type="evidence" value="ECO:0007669"/>
    <property type="project" value="InterPro"/>
</dbReference>
<dbReference type="PANTHER" id="PTHR41286">
    <property type="entry name" value="HNH NUCLEASE YAJD-RELATED"/>
    <property type="match status" value="1"/>
</dbReference>
<dbReference type="GO" id="GO:0008270">
    <property type="term" value="F:zinc ion binding"/>
    <property type="evidence" value="ECO:0007669"/>
    <property type="project" value="InterPro"/>
</dbReference>
<evidence type="ECO:0000256" key="4">
    <source>
        <dbReference type="ARBA" id="ARBA00040194"/>
    </source>
</evidence>
<dbReference type="SMART" id="SM00507">
    <property type="entry name" value="HNHc"/>
    <property type="match status" value="1"/>
</dbReference>
<organism evidence="6 7">
    <name type="scientific">Desulfitobacterium dehalogenans (strain ATCC 51507 / DSM 9161 / JW/IU-DC1)</name>
    <dbReference type="NCBI Taxonomy" id="756499"/>
    <lineage>
        <taxon>Bacteria</taxon>
        <taxon>Bacillati</taxon>
        <taxon>Bacillota</taxon>
        <taxon>Clostridia</taxon>
        <taxon>Eubacteriales</taxon>
        <taxon>Desulfitobacteriaceae</taxon>
        <taxon>Desulfitobacterium</taxon>
    </lineage>
</organism>
<comment type="similarity">
    <text evidence="3">Belongs to the HNH nuclease family.</text>
</comment>
<feature type="domain" description="HNH nuclease" evidence="5">
    <location>
        <begin position="18"/>
        <end position="74"/>
    </location>
</feature>
<dbReference type="GO" id="GO:0005829">
    <property type="term" value="C:cytosol"/>
    <property type="evidence" value="ECO:0007669"/>
    <property type="project" value="TreeGrafter"/>
</dbReference>
<dbReference type="KEGG" id="ddh:Desde_2430"/>
<dbReference type="eggNOG" id="COG1403">
    <property type="taxonomic scope" value="Bacteria"/>
</dbReference>
<gene>
    <name evidence="6" type="ordered locus">Desde_2430</name>
</gene>
<dbReference type="EMBL" id="CP003348">
    <property type="protein sequence ID" value="AFM00765.1"/>
    <property type="molecule type" value="Genomic_DNA"/>
</dbReference>
<dbReference type="GO" id="GO:0004519">
    <property type="term" value="F:endonuclease activity"/>
    <property type="evidence" value="ECO:0007669"/>
    <property type="project" value="UniProtKB-KW"/>
</dbReference>
<dbReference type="Gene3D" id="1.10.30.50">
    <property type="match status" value="1"/>
</dbReference>
<keyword evidence="2" id="KW-0378">Hydrolase</keyword>
<dbReference type="GO" id="GO:0016787">
    <property type="term" value="F:hydrolase activity"/>
    <property type="evidence" value="ECO:0007669"/>
    <property type="project" value="UniProtKB-KW"/>
</dbReference>
<dbReference type="Proteomes" id="UP000006053">
    <property type="component" value="Chromosome"/>
</dbReference>
<dbReference type="AlphaFoldDB" id="I4A9Y0"/>
<dbReference type="Pfam" id="PF01844">
    <property type="entry name" value="HNH"/>
    <property type="match status" value="1"/>
</dbReference>
<sequence>MLAVCDGDKFYNNRPWRRMRRDILRRDNIECQKCKAEGRVGKGESVHHIKHLREFPLLALINSNLVTLCLACHNEEHPEKVCRPVWADCIVAQKWHTLTPYPW</sequence>
<dbReference type="InterPro" id="IPR003615">
    <property type="entry name" value="HNH_nuc"/>
</dbReference>
<evidence type="ECO:0000256" key="1">
    <source>
        <dbReference type="ARBA" id="ARBA00022722"/>
    </source>
</evidence>
<evidence type="ECO:0000313" key="7">
    <source>
        <dbReference type="Proteomes" id="UP000006053"/>
    </source>
</evidence>
<proteinExistence type="inferred from homology"/>